<evidence type="ECO:0000256" key="1">
    <source>
        <dbReference type="SAM" id="SignalP"/>
    </source>
</evidence>
<sequence length="298" mass="32736">MKTKKIIKMKTVKNMKKSLLLLVLIGSSAIITSCGGNQSKKNTEEKTKVVATAEPKIVNERVTYTSGNDTLIGYLYYDQNSNEKKPGIIVVHEWWGNDSYAQARAKMLAELGYTALAADMYGQGKILDNPKDAQENAGVIYTNSDLLKARMTAAYQALINSNRAANDHIAAIGYCFGGTVVLNAAAMGVPLETVVSFHGGLAGFKASPAIKNTQVLICNGGADQFVSEDDIKNFKNEMNRENAPFVFKEYEGATHAFTNPESTEAGEKFNMPIAYNETADKDSWQDMKDFFKKHFPVK</sequence>
<gene>
    <name evidence="3" type="ORF">PY092_18510</name>
</gene>
<organism evidence="3 4">
    <name type="scientific">Flagellimonas yonaguniensis</name>
    <dbReference type="NCBI Taxonomy" id="3031325"/>
    <lineage>
        <taxon>Bacteria</taxon>
        <taxon>Pseudomonadati</taxon>
        <taxon>Bacteroidota</taxon>
        <taxon>Flavobacteriia</taxon>
        <taxon>Flavobacteriales</taxon>
        <taxon>Flavobacteriaceae</taxon>
        <taxon>Flagellimonas</taxon>
    </lineage>
</organism>
<dbReference type="InterPro" id="IPR050261">
    <property type="entry name" value="FrsA_esterase"/>
</dbReference>
<feature type="signal peptide" evidence="1">
    <location>
        <begin position="1"/>
        <end position="29"/>
    </location>
</feature>
<evidence type="ECO:0000259" key="2">
    <source>
        <dbReference type="Pfam" id="PF01738"/>
    </source>
</evidence>
<feature type="chain" id="PRO_5047137757" evidence="1">
    <location>
        <begin position="30"/>
        <end position="298"/>
    </location>
</feature>
<dbReference type="Pfam" id="PF01738">
    <property type="entry name" value="DLH"/>
    <property type="match status" value="1"/>
</dbReference>
<feature type="domain" description="Dienelactone hydrolase" evidence="2">
    <location>
        <begin position="73"/>
        <end position="294"/>
    </location>
</feature>
<keyword evidence="1" id="KW-0732">Signal</keyword>
<dbReference type="GO" id="GO:0016787">
    <property type="term" value="F:hydrolase activity"/>
    <property type="evidence" value="ECO:0007669"/>
    <property type="project" value="UniProtKB-KW"/>
</dbReference>
<dbReference type="RefSeq" id="WP_275617237.1">
    <property type="nucleotide sequence ID" value="NZ_JARFVB010000020.1"/>
</dbReference>
<dbReference type="PANTHER" id="PTHR22946:SF0">
    <property type="entry name" value="DIENELACTONE HYDROLASE DOMAIN-CONTAINING PROTEIN"/>
    <property type="match status" value="1"/>
</dbReference>
<keyword evidence="4" id="KW-1185">Reference proteome</keyword>
<keyword evidence="3" id="KW-0378">Hydrolase</keyword>
<reference evidence="3 4" key="1">
    <citation type="submission" date="2023-03" db="EMBL/GenBank/DDBJ databases">
        <title>Muricauda XX sp. nov. and Muricauda XXX sp. nov., two novel species isolated from Okinawa Trough.</title>
        <authorList>
            <person name="Cao W."/>
            <person name="Deng X."/>
        </authorList>
    </citation>
    <scope>NUCLEOTIDE SEQUENCE [LARGE SCALE GENOMIC DNA]</scope>
    <source>
        <strain evidence="3 4">334s03</strain>
    </source>
</reference>
<dbReference type="EMBL" id="JARFVB010000020">
    <property type="protein sequence ID" value="MDF0718161.1"/>
    <property type="molecule type" value="Genomic_DNA"/>
</dbReference>
<evidence type="ECO:0000313" key="4">
    <source>
        <dbReference type="Proteomes" id="UP001221366"/>
    </source>
</evidence>
<dbReference type="InterPro" id="IPR002925">
    <property type="entry name" value="Dienelactn_hydro"/>
</dbReference>
<dbReference type="PANTHER" id="PTHR22946">
    <property type="entry name" value="DIENELACTONE HYDROLASE DOMAIN-CONTAINING PROTEIN-RELATED"/>
    <property type="match status" value="1"/>
</dbReference>
<comment type="caution">
    <text evidence="3">The sequence shown here is derived from an EMBL/GenBank/DDBJ whole genome shotgun (WGS) entry which is preliminary data.</text>
</comment>
<accession>A0ABT5Y4B0</accession>
<evidence type="ECO:0000313" key="3">
    <source>
        <dbReference type="EMBL" id="MDF0718161.1"/>
    </source>
</evidence>
<dbReference type="PROSITE" id="PS51257">
    <property type="entry name" value="PROKAR_LIPOPROTEIN"/>
    <property type="match status" value="1"/>
</dbReference>
<dbReference type="InterPro" id="IPR029058">
    <property type="entry name" value="AB_hydrolase_fold"/>
</dbReference>
<dbReference type="Proteomes" id="UP001221366">
    <property type="component" value="Unassembled WGS sequence"/>
</dbReference>
<dbReference type="Gene3D" id="3.40.50.1820">
    <property type="entry name" value="alpha/beta hydrolase"/>
    <property type="match status" value="1"/>
</dbReference>
<name>A0ABT5Y4B0_9FLAO</name>
<proteinExistence type="predicted"/>
<protein>
    <submittedName>
        <fullName evidence="3">Dienelactone hydrolase family protein</fullName>
    </submittedName>
</protein>
<dbReference type="SUPFAM" id="SSF53474">
    <property type="entry name" value="alpha/beta-Hydrolases"/>
    <property type="match status" value="1"/>
</dbReference>